<evidence type="ECO:0000313" key="2">
    <source>
        <dbReference type="EMBL" id="SUZ76495.1"/>
    </source>
</evidence>
<reference evidence="2" key="1">
    <citation type="submission" date="2018-05" db="EMBL/GenBank/DDBJ databases">
        <authorList>
            <person name="Lanie J.A."/>
            <person name="Ng W.-L."/>
            <person name="Kazmierczak K.M."/>
            <person name="Andrzejewski T.M."/>
            <person name="Davidsen T.M."/>
            <person name="Wayne K.J."/>
            <person name="Tettelin H."/>
            <person name="Glass J.I."/>
            <person name="Rusch D."/>
            <person name="Podicherti R."/>
            <person name="Tsui H.-C.T."/>
            <person name="Winkler M.E."/>
        </authorList>
    </citation>
    <scope>NUCLEOTIDE SEQUENCE</scope>
</reference>
<dbReference type="AlphaFoldDB" id="A0A381QAZ4"/>
<proteinExistence type="predicted"/>
<organism evidence="2">
    <name type="scientific">marine metagenome</name>
    <dbReference type="NCBI Taxonomy" id="408172"/>
    <lineage>
        <taxon>unclassified sequences</taxon>
        <taxon>metagenomes</taxon>
        <taxon>ecological metagenomes</taxon>
    </lineage>
</organism>
<accession>A0A381QAZ4</accession>
<sequence length="24" mass="2820">ANNNRQSEKQDYTAVERTLRNNTP</sequence>
<feature type="non-terminal residue" evidence="2">
    <location>
        <position position="1"/>
    </location>
</feature>
<dbReference type="EMBL" id="UINC01001280">
    <property type="protein sequence ID" value="SUZ76495.1"/>
    <property type="molecule type" value="Genomic_DNA"/>
</dbReference>
<feature type="region of interest" description="Disordered" evidence="1">
    <location>
        <begin position="1"/>
        <end position="24"/>
    </location>
</feature>
<gene>
    <name evidence="2" type="ORF">METZ01_LOCUS29349</name>
</gene>
<evidence type="ECO:0000256" key="1">
    <source>
        <dbReference type="SAM" id="MobiDB-lite"/>
    </source>
</evidence>
<protein>
    <submittedName>
        <fullName evidence="2">Uncharacterized protein</fullName>
    </submittedName>
</protein>
<feature type="compositionally biased region" description="Basic and acidic residues" evidence="1">
    <location>
        <begin position="1"/>
        <end position="11"/>
    </location>
</feature>
<name>A0A381QAZ4_9ZZZZ</name>